<dbReference type="SMART" id="SM00220">
    <property type="entry name" value="S_TKc"/>
    <property type="match status" value="1"/>
</dbReference>
<accession>A0A1S1NLJ9</accession>
<dbReference type="PANTHER" id="PTHR30081">
    <property type="entry name" value="PROTEIN-EXPORT MEMBRANE PROTEIN SEC"/>
    <property type="match status" value="1"/>
</dbReference>
<evidence type="ECO:0000313" key="13">
    <source>
        <dbReference type="Proteomes" id="UP000179734"/>
    </source>
</evidence>
<dbReference type="AlphaFoldDB" id="A0A1S1NLJ9"/>
<evidence type="ECO:0000256" key="4">
    <source>
        <dbReference type="ARBA" id="ARBA00022927"/>
    </source>
</evidence>
<protein>
    <submittedName>
        <fullName evidence="12">Protein-export membrane protein SecD</fullName>
    </submittedName>
</protein>
<evidence type="ECO:0000256" key="6">
    <source>
        <dbReference type="ARBA" id="ARBA00023010"/>
    </source>
</evidence>
<dbReference type="InterPro" id="IPR005791">
    <property type="entry name" value="SecD"/>
</dbReference>
<dbReference type="GO" id="GO:0006886">
    <property type="term" value="P:intracellular protein transport"/>
    <property type="evidence" value="ECO:0007669"/>
    <property type="project" value="InterPro"/>
</dbReference>
<keyword evidence="2" id="KW-1003">Cell membrane</keyword>
<dbReference type="InterPro" id="IPR029000">
    <property type="entry name" value="Cyclophilin-like_dom_sf"/>
</dbReference>
<evidence type="ECO:0000256" key="1">
    <source>
        <dbReference type="ARBA" id="ARBA00022448"/>
    </source>
</evidence>
<dbReference type="PANTHER" id="PTHR30081:SF1">
    <property type="entry name" value="PROTEIN TRANSLOCASE SUBUNIT SECD"/>
    <property type="match status" value="1"/>
</dbReference>
<dbReference type="InterPro" id="IPR022646">
    <property type="entry name" value="SecD/SecF_CS"/>
</dbReference>
<dbReference type="Pfam" id="PF00160">
    <property type="entry name" value="Pro_isomerase"/>
    <property type="match status" value="1"/>
</dbReference>
<evidence type="ECO:0000256" key="8">
    <source>
        <dbReference type="SAM" id="MobiDB-lite"/>
    </source>
</evidence>
<dbReference type="Gene3D" id="3.30.200.20">
    <property type="entry name" value="Phosphorylase Kinase, domain 1"/>
    <property type="match status" value="1"/>
</dbReference>
<keyword evidence="7 9" id="KW-0472">Membrane</keyword>
<gene>
    <name evidence="12" type="ORF">BKN37_11595</name>
</gene>
<dbReference type="CDD" id="cd00317">
    <property type="entry name" value="cyclophilin"/>
    <property type="match status" value="1"/>
</dbReference>
<dbReference type="InterPro" id="IPR022813">
    <property type="entry name" value="SecD/SecF_arch_bac"/>
</dbReference>
<feature type="region of interest" description="Disordered" evidence="8">
    <location>
        <begin position="761"/>
        <end position="839"/>
    </location>
</feature>
<keyword evidence="6" id="KW-0811">Translocation</keyword>
<feature type="transmembrane region" description="Helical" evidence="9">
    <location>
        <begin position="602"/>
        <end position="624"/>
    </location>
</feature>
<keyword evidence="5 9" id="KW-1133">Transmembrane helix</keyword>
<proteinExistence type="predicted"/>
<organism evidence="12 13">
    <name type="scientific">Mycobacterium talmoniae</name>
    <dbReference type="NCBI Taxonomy" id="1858794"/>
    <lineage>
        <taxon>Bacteria</taxon>
        <taxon>Bacillati</taxon>
        <taxon>Actinomycetota</taxon>
        <taxon>Actinomycetes</taxon>
        <taxon>Mycobacteriales</taxon>
        <taxon>Mycobacteriaceae</taxon>
        <taxon>Mycobacterium</taxon>
    </lineage>
</organism>
<dbReference type="SUPFAM" id="SSF82866">
    <property type="entry name" value="Multidrug efflux transporter AcrB transmembrane domain"/>
    <property type="match status" value="1"/>
</dbReference>
<dbReference type="PROSITE" id="PS50072">
    <property type="entry name" value="CSA_PPIASE_2"/>
    <property type="match status" value="1"/>
</dbReference>
<dbReference type="GO" id="GO:0015450">
    <property type="term" value="F:protein-transporting ATPase activity"/>
    <property type="evidence" value="ECO:0007669"/>
    <property type="project" value="InterPro"/>
</dbReference>
<evidence type="ECO:0000256" key="2">
    <source>
        <dbReference type="ARBA" id="ARBA00022475"/>
    </source>
</evidence>
<dbReference type="GO" id="GO:0005524">
    <property type="term" value="F:ATP binding"/>
    <property type="evidence" value="ECO:0007669"/>
    <property type="project" value="InterPro"/>
</dbReference>
<keyword evidence="1" id="KW-0813">Transport</keyword>
<keyword evidence="4" id="KW-0653">Protein transport</keyword>
<dbReference type="EMBL" id="MLQM01000051">
    <property type="protein sequence ID" value="OHV04085.1"/>
    <property type="molecule type" value="Genomic_DNA"/>
</dbReference>
<dbReference type="SUPFAM" id="SSF56112">
    <property type="entry name" value="Protein kinase-like (PK-like)"/>
    <property type="match status" value="1"/>
</dbReference>
<dbReference type="PROSITE" id="PS50011">
    <property type="entry name" value="PROTEIN_KINASE_DOM"/>
    <property type="match status" value="1"/>
</dbReference>
<feature type="compositionally biased region" description="Low complexity" evidence="8">
    <location>
        <begin position="761"/>
        <end position="786"/>
    </location>
</feature>
<feature type="transmembrane region" description="Helical" evidence="9">
    <location>
        <begin position="572"/>
        <end position="596"/>
    </location>
</feature>
<keyword evidence="3 9" id="KW-0812">Transmembrane</keyword>
<dbReference type="InterPro" id="IPR000719">
    <property type="entry name" value="Prot_kinase_dom"/>
</dbReference>
<reference evidence="12 13" key="1">
    <citation type="submission" date="2016-10" db="EMBL/GenBank/DDBJ databases">
        <title>Genome sequence of Mycobacterium talmonii.</title>
        <authorList>
            <person name="Greninger A.L."/>
            <person name="Elliott B."/>
            <person name="Vasireddy S."/>
            <person name="Vasireddy R."/>
        </authorList>
    </citation>
    <scope>NUCLEOTIDE SEQUENCE [LARGE SCALE GENOMIC DNA]</scope>
    <source>
        <strain evidence="13">NE-TNMC-100812</strain>
    </source>
</reference>
<evidence type="ECO:0000256" key="9">
    <source>
        <dbReference type="SAM" id="Phobius"/>
    </source>
</evidence>
<feature type="domain" description="Protein kinase" evidence="10">
    <location>
        <begin position="7"/>
        <end position="344"/>
    </location>
</feature>
<feature type="transmembrane region" description="Helical" evidence="9">
    <location>
        <begin position="673"/>
        <end position="694"/>
    </location>
</feature>
<dbReference type="Pfam" id="PF07549">
    <property type="entry name" value="Sec_GG"/>
    <property type="match status" value="1"/>
</dbReference>
<feature type="transmembrane region" description="Helical" evidence="9">
    <location>
        <begin position="645"/>
        <end position="667"/>
    </location>
</feature>
<dbReference type="PRINTS" id="PR00153">
    <property type="entry name" value="CSAPPISMRASE"/>
</dbReference>
<evidence type="ECO:0000259" key="10">
    <source>
        <dbReference type="PROSITE" id="PS50011"/>
    </source>
</evidence>
<dbReference type="InterPro" id="IPR011009">
    <property type="entry name" value="Kinase-like_dom_sf"/>
</dbReference>
<dbReference type="Gene3D" id="2.40.100.10">
    <property type="entry name" value="Cyclophilin-like"/>
    <property type="match status" value="1"/>
</dbReference>
<dbReference type="Proteomes" id="UP000179734">
    <property type="component" value="Unassembled WGS sequence"/>
</dbReference>
<dbReference type="Gene3D" id="3.30.1360.200">
    <property type="match status" value="1"/>
</dbReference>
<evidence type="ECO:0000313" key="12">
    <source>
        <dbReference type="EMBL" id="OHV04085.1"/>
    </source>
</evidence>
<feature type="transmembrane region" description="Helical" evidence="9">
    <location>
        <begin position="544"/>
        <end position="565"/>
    </location>
</feature>
<evidence type="ECO:0000259" key="11">
    <source>
        <dbReference type="PROSITE" id="PS50072"/>
    </source>
</evidence>
<name>A0A1S1NLJ9_9MYCO</name>
<dbReference type="GO" id="GO:0004672">
    <property type="term" value="F:protein kinase activity"/>
    <property type="evidence" value="ECO:0007669"/>
    <property type="project" value="InterPro"/>
</dbReference>
<evidence type="ECO:0000256" key="7">
    <source>
        <dbReference type="ARBA" id="ARBA00023136"/>
    </source>
</evidence>
<evidence type="ECO:0000256" key="5">
    <source>
        <dbReference type="ARBA" id="ARBA00022989"/>
    </source>
</evidence>
<dbReference type="GO" id="GO:0003755">
    <property type="term" value="F:peptidyl-prolyl cis-trans isomerase activity"/>
    <property type="evidence" value="ECO:0007669"/>
    <property type="project" value="InterPro"/>
</dbReference>
<dbReference type="SUPFAM" id="SSF50891">
    <property type="entry name" value="Cyclophilin-like"/>
    <property type="match status" value="1"/>
</dbReference>
<sequence>MESFGRYQLLDVVSRSDTGEVYRAHDTGTDRVVAVKVLSAQLSADPEFAQRFRDDTRRTADLNDPHIVPIHNYGDIDGRLYLDMRLIEGRDLATVLAQEGRLHPARAVAIIEQLAATLDAAHHAGLTPRDLRPSTVLIDAHDFVYLSDFGAVSNPRTDIPALAGVLYACLTGQHPGLAPDIPPGLGAVIARGRAENPAERYHTATELAYAARAALNPVPIYSSTMPPPPGGQSALVRALVCVAVFAVLLVGGYLTVLVSSGRAVPKLGVDLAGGTRVTLTPRTSDGSAPTREALARTQKVLSARAPGTTVAVDGDNLVVTVPGGDAGRVRTLAQTGQLYIRPVINAVPAQSDSNQWTSAPPSPDRDLAARIAMAKKLRQSDNQFIQSLSLRIMATQCGEEKEDVLAGRDDPKLPLVTCSKDRKVAYLLGPSIISGDQIRDASAGFDRQSGGYVVEVRFKKDAANTWADYTGAHVGTQTAFTLDTQVVSAPQIQEAIPGGRTRISGDFTRAQAEVLAGVLKSGSLPLSFDSSDAQTVSPIVSPGAVRAGLVAAAVILVALLIAALMYHRALGLIAGVSVAASAAMVFAILVLVGRYLGYLLELPGLAGLGVGLVGIVASLALLVARARADIRAGAVPPTWRRARNVVLAGNAGAALIAGALAVVPVAAVKNFAVALGVTAVVNVLVLVLVTWPLLSVVSRPPKPVAPAPIPGYPPGPVMPGHAPPVMFQQSPSDTRRTLAIIAAVIAAAVVVAAATVAVVTRDARSRTAPSTNDARTTTSAAASSTAPPGNGQLPPFTAPADLGANCQYPPAMEPASKPVELPRSGKVPTDPAQVSASMDTDQGPIGLTLDNGKAPCTVNSFISLAQQGYFDNTQCHRLTTAASLSVLQCGDPDANGTGGPGYQFANEYPTDQYPPDDPALQDPVVYPRGTLAMANAGPNTNGSQFFLVYRDSQLPPQYTVFGSIDQAGLATLDKIAAGGVASGGQAADDGPPALKVTITSIRLD</sequence>
<dbReference type="Gene3D" id="1.10.510.10">
    <property type="entry name" value="Transferase(Phosphotransferase) domain 1"/>
    <property type="match status" value="1"/>
</dbReference>
<evidence type="ECO:0000256" key="3">
    <source>
        <dbReference type="ARBA" id="ARBA00022692"/>
    </source>
</evidence>
<dbReference type="InterPro" id="IPR002130">
    <property type="entry name" value="Cyclophilin-type_PPIase_dom"/>
</dbReference>
<dbReference type="CDD" id="cd14014">
    <property type="entry name" value="STKc_PknB_like"/>
    <property type="match status" value="1"/>
</dbReference>
<dbReference type="Pfam" id="PF00069">
    <property type="entry name" value="Pkinase"/>
    <property type="match status" value="1"/>
</dbReference>
<dbReference type="InterPro" id="IPR054384">
    <property type="entry name" value="SecDF_P1_head"/>
</dbReference>
<dbReference type="GO" id="GO:0005886">
    <property type="term" value="C:plasma membrane"/>
    <property type="evidence" value="ECO:0007669"/>
    <property type="project" value="TreeGrafter"/>
</dbReference>
<keyword evidence="13" id="KW-1185">Reference proteome</keyword>
<dbReference type="NCBIfam" id="TIGR01129">
    <property type="entry name" value="secD"/>
    <property type="match status" value="1"/>
</dbReference>
<feature type="domain" description="PPIase cyclophilin-type" evidence="11">
    <location>
        <begin position="839"/>
        <end position="1003"/>
    </location>
</feature>
<feature type="transmembrane region" description="Helical" evidence="9">
    <location>
        <begin position="738"/>
        <end position="759"/>
    </location>
</feature>
<dbReference type="Pfam" id="PF22599">
    <property type="entry name" value="SecDF_P1_head"/>
    <property type="match status" value="1"/>
</dbReference>
<comment type="caution">
    <text evidence="12">The sequence shown here is derived from an EMBL/GenBank/DDBJ whole genome shotgun (WGS) entry which is preliminary data.</text>
</comment>